<dbReference type="PROSITE" id="PS01302">
    <property type="entry name" value="UPF0758"/>
    <property type="match status" value="1"/>
</dbReference>
<evidence type="ECO:0000256" key="3">
    <source>
        <dbReference type="ARBA" id="ARBA00022723"/>
    </source>
</evidence>
<dbReference type="NCBIfam" id="TIGR00608">
    <property type="entry name" value="radc"/>
    <property type="match status" value="1"/>
</dbReference>
<accession>A0ABY9TD31</accession>
<dbReference type="Proteomes" id="UP001256827">
    <property type="component" value="Plasmid pBbsI"/>
</dbReference>
<dbReference type="InterPro" id="IPR020891">
    <property type="entry name" value="UPF0758_CS"/>
</dbReference>
<dbReference type="PROSITE" id="PS50249">
    <property type="entry name" value="MPN"/>
    <property type="match status" value="1"/>
</dbReference>
<organism evidence="8 9">
    <name type="scientific">Brevibacillus brevis</name>
    <name type="common">Bacillus brevis</name>
    <dbReference type="NCBI Taxonomy" id="1393"/>
    <lineage>
        <taxon>Bacteria</taxon>
        <taxon>Bacillati</taxon>
        <taxon>Bacillota</taxon>
        <taxon>Bacilli</taxon>
        <taxon>Bacillales</taxon>
        <taxon>Paenibacillaceae</taxon>
        <taxon>Brevibacillus</taxon>
    </lineage>
</organism>
<keyword evidence="9" id="KW-1185">Reference proteome</keyword>
<evidence type="ECO:0000256" key="1">
    <source>
        <dbReference type="ARBA" id="ARBA00010243"/>
    </source>
</evidence>
<feature type="domain" description="MPN" evidence="7">
    <location>
        <begin position="26"/>
        <end position="151"/>
    </location>
</feature>
<keyword evidence="4" id="KW-0378">Hydrolase</keyword>
<comment type="similarity">
    <text evidence="1">Belongs to the UPF0758 family.</text>
</comment>
<keyword evidence="2" id="KW-0645">Protease</keyword>
<evidence type="ECO:0000313" key="8">
    <source>
        <dbReference type="EMBL" id="WNC17883.1"/>
    </source>
</evidence>
<dbReference type="RefSeq" id="WP_310774687.1">
    <property type="nucleotide sequence ID" value="NZ_CP134052.1"/>
</dbReference>
<evidence type="ECO:0000256" key="4">
    <source>
        <dbReference type="ARBA" id="ARBA00022801"/>
    </source>
</evidence>
<dbReference type="InterPro" id="IPR001405">
    <property type="entry name" value="UPF0758"/>
</dbReference>
<keyword evidence="8" id="KW-0614">Plasmid</keyword>
<keyword evidence="6" id="KW-0482">Metalloprotease</keyword>
<evidence type="ECO:0000256" key="2">
    <source>
        <dbReference type="ARBA" id="ARBA00022670"/>
    </source>
</evidence>
<protein>
    <submittedName>
        <fullName evidence="8">DNA repair protein RadC</fullName>
    </submittedName>
</protein>
<keyword evidence="5" id="KW-0862">Zinc</keyword>
<dbReference type="CDD" id="cd08071">
    <property type="entry name" value="MPN_DUF2466"/>
    <property type="match status" value="1"/>
</dbReference>
<dbReference type="InterPro" id="IPR025657">
    <property type="entry name" value="RadC_JAB"/>
</dbReference>
<dbReference type="Gene3D" id="3.40.140.10">
    <property type="entry name" value="Cytidine Deaminase, domain 2"/>
    <property type="match status" value="1"/>
</dbReference>
<reference evidence="8 9" key="1">
    <citation type="submission" date="2023-09" db="EMBL/GenBank/DDBJ databases">
        <title>Complete Genome and Methylome dissection of Bacillus brevis NEB573 original source of BbsI restriction endonuclease.</title>
        <authorList>
            <person name="Fomenkov A."/>
            <person name="Roberts R.D."/>
        </authorList>
    </citation>
    <scope>NUCLEOTIDE SEQUENCE [LARGE SCALE GENOMIC DNA]</scope>
    <source>
        <strain evidence="8 9">NEB573</strain>
        <plasmid evidence="8 9">pBbsI</plasmid>
    </source>
</reference>
<name>A0ABY9TD31_BREBE</name>
<sequence length="151" mass="17227">MAKRISIYQVKLEKVKSFHYGYDEKQIKMPRDVADIFRHYFETFCSTDRENFIVMFLNTKNRIVGVSTVHVGSLDSSIVHPREVYTEALLHKAASIIVCHNHPSGDVSPSREDVAVTRNLQQAGELLGISVLDHIILGENTYYSLKERGDM</sequence>
<keyword evidence="3" id="KW-0479">Metal-binding</keyword>
<dbReference type="EMBL" id="CP134052">
    <property type="protein sequence ID" value="WNC17883.1"/>
    <property type="molecule type" value="Genomic_DNA"/>
</dbReference>
<dbReference type="PANTHER" id="PTHR30471">
    <property type="entry name" value="DNA REPAIR PROTEIN RADC"/>
    <property type="match status" value="1"/>
</dbReference>
<dbReference type="PANTHER" id="PTHR30471:SF3">
    <property type="entry name" value="UPF0758 PROTEIN YEES-RELATED"/>
    <property type="match status" value="1"/>
</dbReference>
<dbReference type="Pfam" id="PF04002">
    <property type="entry name" value="RadC"/>
    <property type="match status" value="1"/>
</dbReference>
<dbReference type="InterPro" id="IPR037518">
    <property type="entry name" value="MPN"/>
</dbReference>
<geneLocation type="plasmid" evidence="8 9">
    <name>pBbsI</name>
</geneLocation>
<gene>
    <name evidence="8" type="primary">radC</name>
    <name evidence="8" type="ORF">RGB73_30405</name>
</gene>
<evidence type="ECO:0000259" key="7">
    <source>
        <dbReference type="PROSITE" id="PS50249"/>
    </source>
</evidence>
<evidence type="ECO:0000256" key="6">
    <source>
        <dbReference type="ARBA" id="ARBA00023049"/>
    </source>
</evidence>
<proteinExistence type="inferred from homology"/>
<evidence type="ECO:0000256" key="5">
    <source>
        <dbReference type="ARBA" id="ARBA00022833"/>
    </source>
</evidence>
<evidence type="ECO:0000313" key="9">
    <source>
        <dbReference type="Proteomes" id="UP001256827"/>
    </source>
</evidence>